<keyword evidence="5 10" id="KW-0472">Membrane</keyword>
<dbReference type="Proteomes" id="UP000699462">
    <property type="component" value="Unassembled WGS sequence"/>
</dbReference>
<dbReference type="InterPro" id="IPR000276">
    <property type="entry name" value="GPCR_Rhodpsn"/>
</dbReference>
<feature type="domain" description="G-protein coupled receptors family 1 profile" evidence="11">
    <location>
        <begin position="1"/>
        <end position="67"/>
    </location>
</feature>
<comment type="subcellular location">
    <subcellularLocation>
        <location evidence="1">Membrane</location>
        <topology evidence="1">Multi-pass membrane protein</topology>
    </subcellularLocation>
</comment>
<keyword evidence="2 8" id="KW-0812">Transmembrane</keyword>
<evidence type="ECO:0000256" key="1">
    <source>
        <dbReference type="ARBA" id="ARBA00004141"/>
    </source>
</evidence>
<evidence type="ECO:0000256" key="2">
    <source>
        <dbReference type="ARBA" id="ARBA00022692"/>
    </source>
</evidence>
<dbReference type="EMBL" id="JTDF01006782">
    <property type="protein sequence ID" value="KAF8565422.1"/>
    <property type="molecule type" value="Genomic_DNA"/>
</dbReference>
<dbReference type="InterPro" id="IPR050125">
    <property type="entry name" value="GPCR_opsins"/>
</dbReference>
<dbReference type="SUPFAM" id="SSF81321">
    <property type="entry name" value="Family A G protein-coupled receptor-like"/>
    <property type="match status" value="2"/>
</dbReference>
<feature type="compositionally biased region" description="Basic residues" evidence="9">
    <location>
        <begin position="335"/>
        <end position="351"/>
    </location>
</feature>
<evidence type="ECO:0000256" key="8">
    <source>
        <dbReference type="RuleBase" id="RU000688"/>
    </source>
</evidence>
<evidence type="ECO:0000256" key="4">
    <source>
        <dbReference type="ARBA" id="ARBA00023040"/>
    </source>
</evidence>
<dbReference type="AlphaFoldDB" id="A0A8T0DDC9"/>
<accession>A0A8T0DDC9</accession>
<keyword evidence="7 8" id="KW-0807">Transducer</keyword>
<dbReference type="Gene3D" id="1.20.1070.10">
    <property type="entry name" value="Rhodopsin 7-helix transmembrane proteins"/>
    <property type="match status" value="2"/>
</dbReference>
<dbReference type="OrthoDB" id="6117944at2759"/>
<dbReference type="PRINTS" id="PR00237">
    <property type="entry name" value="GPCRRHODOPSN"/>
</dbReference>
<name>A0A8T0DDC9_9TREM</name>
<proteinExistence type="inferred from homology"/>
<dbReference type="InterPro" id="IPR017452">
    <property type="entry name" value="GPCR_Rhodpsn_7TM"/>
</dbReference>
<dbReference type="GO" id="GO:0016020">
    <property type="term" value="C:membrane"/>
    <property type="evidence" value="ECO:0007669"/>
    <property type="project" value="UniProtKB-SubCell"/>
</dbReference>
<dbReference type="PROSITE" id="PS00237">
    <property type="entry name" value="G_PROTEIN_RECEP_F1_1"/>
    <property type="match status" value="1"/>
</dbReference>
<dbReference type="PROSITE" id="PS50262">
    <property type="entry name" value="G_PROTEIN_RECEP_F1_2"/>
    <property type="match status" value="1"/>
</dbReference>
<evidence type="ECO:0000256" key="3">
    <source>
        <dbReference type="ARBA" id="ARBA00022989"/>
    </source>
</evidence>
<evidence type="ECO:0000256" key="7">
    <source>
        <dbReference type="ARBA" id="ARBA00023224"/>
    </source>
</evidence>
<feature type="transmembrane region" description="Helical" evidence="10">
    <location>
        <begin position="372"/>
        <end position="395"/>
    </location>
</feature>
<evidence type="ECO:0000259" key="11">
    <source>
        <dbReference type="PROSITE" id="PS50262"/>
    </source>
</evidence>
<feature type="transmembrane region" description="Helical" evidence="10">
    <location>
        <begin position="170"/>
        <end position="193"/>
    </location>
</feature>
<keyword evidence="6 8" id="KW-0675">Receptor</keyword>
<evidence type="ECO:0000256" key="5">
    <source>
        <dbReference type="ARBA" id="ARBA00023136"/>
    </source>
</evidence>
<feature type="transmembrane region" description="Helical" evidence="10">
    <location>
        <begin position="50"/>
        <end position="70"/>
    </location>
</feature>
<keyword evidence="3 10" id="KW-1133">Transmembrane helix</keyword>
<evidence type="ECO:0000256" key="10">
    <source>
        <dbReference type="SAM" id="Phobius"/>
    </source>
</evidence>
<evidence type="ECO:0000256" key="6">
    <source>
        <dbReference type="ARBA" id="ARBA00023170"/>
    </source>
</evidence>
<keyword evidence="4 8" id="KW-0297">G-protein coupled receptor</keyword>
<evidence type="ECO:0000313" key="12">
    <source>
        <dbReference type="EMBL" id="KAF8565422.1"/>
    </source>
</evidence>
<gene>
    <name evidence="12" type="ORF">P879_04008</name>
</gene>
<dbReference type="PANTHER" id="PTHR24240">
    <property type="entry name" value="OPSIN"/>
    <property type="match status" value="1"/>
</dbReference>
<evidence type="ECO:0000256" key="9">
    <source>
        <dbReference type="SAM" id="MobiDB-lite"/>
    </source>
</evidence>
<comment type="similarity">
    <text evidence="8">Belongs to the G-protein coupled receptor 1 family.</text>
</comment>
<feature type="transmembrane region" description="Helical" evidence="10">
    <location>
        <begin position="477"/>
        <end position="496"/>
    </location>
</feature>
<comment type="caution">
    <text evidence="12">The sequence shown here is derived from an EMBL/GenBank/DDBJ whole genome shotgun (WGS) entry which is preliminary data.</text>
</comment>
<sequence>MATLDLVCRFHLTLKALVFIVSVLLLLLIAFDRWFIICFIPSRRIPRRTLLILVALCYAVGVAWSIPFGLRHGVLIQFEVSSVDPLILPANSFGKLSLYDDRASGTSSLGNYFTDATSVNTTTWSFGHYKYLPPVVNRTLLESLLNVGTCTNYERYISDSNYYNYRLSIFVLYSVVFTLVCFIYGSILTFVWWHQRRWKVNEACGNRKLVTLDRTATSKRSNQANSSAFALSDRAVPSPLVSNLASFVEDHKIQLESMREPSISFDQTDPGALFSRSLPSDANMEINPCANLVMISTQQKVDTQEPISTEMISLQNESQNDLSLRRNRCDQIHNAKTRKPPKTLRLTRRSHPPRDSVKGRARTKARIVTKHLRTAVMFILITASFLISYLPNLLIENGFIWPLEWESTSLTDTRLQAYYQLEMMSPSKFNGAPSNDTSGANMTTFDLASRLGAGYVPSTEQKEPTDSFNWTHHLRRLFHYMYFMTTVSNPLIYFFLNLKFRGELNQLFTRIRLSCFR</sequence>
<dbReference type="GO" id="GO:0004930">
    <property type="term" value="F:G protein-coupled receptor activity"/>
    <property type="evidence" value="ECO:0007669"/>
    <property type="project" value="UniProtKB-KW"/>
</dbReference>
<feature type="transmembrane region" description="Helical" evidence="10">
    <location>
        <begin position="12"/>
        <end position="30"/>
    </location>
</feature>
<keyword evidence="13" id="KW-1185">Reference proteome</keyword>
<protein>
    <recommendedName>
        <fullName evidence="11">G-protein coupled receptors family 1 profile domain-containing protein</fullName>
    </recommendedName>
</protein>
<evidence type="ECO:0000313" key="13">
    <source>
        <dbReference type="Proteomes" id="UP000699462"/>
    </source>
</evidence>
<feature type="region of interest" description="Disordered" evidence="9">
    <location>
        <begin position="334"/>
        <end position="362"/>
    </location>
</feature>
<reference evidence="12 13" key="1">
    <citation type="submission" date="2019-07" db="EMBL/GenBank/DDBJ databases">
        <title>Annotation for the trematode Paragonimus westermani.</title>
        <authorList>
            <person name="Choi Y.-J."/>
        </authorList>
    </citation>
    <scope>NUCLEOTIDE SEQUENCE [LARGE SCALE GENOMIC DNA]</scope>
    <source>
        <strain evidence="12">180907_Pwestermani</strain>
    </source>
</reference>
<organism evidence="12 13">
    <name type="scientific">Paragonimus westermani</name>
    <dbReference type="NCBI Taxonomy" id="34504"/>
    <lineage>
        <taxon>Eukaryota</taxon>
        <taxon>Metazoa</taxon>
        <taxon>Spiralia</taxon>
        <taxon>Lophotrochozoa</taxon>
        <taxon>Platyhelminthes</taxon>
        <taxon>Trematoda</taxon>
        <taxon>Digenea</taxon>
        <taxon>Plagiorchiida</taxon>
        <taxon>Troglotremata</taxon>
        <taxon>Troglotrematidae</taxon>
        <taxon>Paragonimus</taxon>
    </lineage>
</organism>